<dbReference type="AlphaFoldDB" id="A0A1H6FXF0"/>
<name>A0A1H6FXF0_THEAL</name>
<dbReference type="STRING" id="29539.SAMN02745716_1961"/>
<sequence length="254" mass="28689">MSGQASGITLDLDGELVQAEVVRSPRVRVARIQIGAQRPLRIIVPADTSDEDAADALRSKRSWIRDKLRLIERQETPRLGLDRPGVVWINGAAMQVIEGDVRFAREQDGVLVVPAGEQAAEALLRWYRRRAREYLRELVATEAKRLGCTFRRLAVRDQRTRWGSCAPTGTISLNWRLVIPPRSVARYVVVHELIHLSIPNHSKAFWRALSTALPDWEQAATWLSDHGHELRSYAPETRALRRRGTPTSAWGVDA</sequence>
<dbReference type="OrthoDB" id="9811177at2"/>
<dbReference type="EMBL" id="FNWJ01000002">
    <property type="protein sequence ID" value="SEH15467.1"/>
    <property type="molecule type" value="Genomic_DNA"/>
</dbReference>
<reference evidence="3" key="1">
    <citation type="submission" date="2016-10" db="EMBL/GenBank/DDBJ databases">
        <authorList>
            <person name="Varghese N."/>
            <person name="Submissions S."/>
        </authorList>
    </citation>
    <scope>NUCLEOTIDE SEQUENCE [LARGE SCALE GENOMIC DNA]</scope>
    <source>
        <strain evidence="3">ATCC 35263</strain>
    </source>
</reference>
<accession>A0A1H6FXF0</accession>
<evidence type="ECO:0000313" key="2">
    <source>
        <dbReference type="EMBL" id="SEH15467.1"/>
    </source>
</evidence>
<organism evidence="2 3">
    <name type="scientific">Thermoleophilum album</name>
    <dbReference type="NCBI Taxonomy" id="29539"/>
    <lineage>
        <taxon>Bacteria</taxon>
        <taxon>Bacillati</taxon>
        <taxon>Actinomycetota</taxon>
        <taxon>Thermoleophilia</taxon>
        <taxon>Thermoleophilales</taxon>
        <taxon>Thermoleophilaceae</taxon>
        <taxon>Thermoleophilum</taxon>
    </lineage>
</organism>
<protein>
    <recommendedName>
        <fullName evidence="1">YgjP-like metallopeptidase domain-containing protein</fullName>
    </recommendedName>
</protein>
<dbReference type="PANTHER" id="PTHR30399">
    <property type="entry name" value="UNCHARACTERIZED PROTEIN YGJP"/>
    <property type="match status" value="1"/>
</dbReference>
<feature type="domain" description="YgjP-like metallopeptidase" evidence="1">
    <location>
        <begin position="30"/>
        <end position="226"/>
    </location>
</feature>
<dbReference type="PANTHER" id="PTHR30399:SF1">
    <property type="entry name" value="UTP PYROPHOSPHATASE"/>
    <property type="match status" value="1"/>
</dbReference>
<dbReference type="InterPro" id="IPR002725">
    <property type="entry name" value="YgjP-like_metallopeptidase"/>
</dbReference>
<gene>
    <name evidence="2" type="ORF">SAMN02745716_1961</name>
</gene>
<dbReference type="Gene3D" id="3.30.2010.10">
    <property type="entry name" value="Metalloproteases ('zincins'), catalytic domain"/>
    <property type="match status" value="1"/>
</dbReference>
<dbReference type="Pfam" id="PF01863">
    <property type="entry name" value="YgjP-like"/>
    <property type="match status" value="1"/>
</dbReference>
<dbReference type="Proteomes" id="UP000222056">
    <property type="component" value="Unassembled WGS sequence"/>
</dbReference>
<dbReference type="CDD" id="cd07344">
    <property type="entry name" value="M48_yhfN_like"/>
    <property type="match status" value="1"/>
</dbReference>
<evidence type="ECO:0000259" key="1">
    <source>
        <dbReference type="Pfam" id="PF01863"/>
    </source>
</evidence>
<keyword evidence="3" id="KW-1185">Reference proteome</keyword>
<dbReference type="RefSeq" id="WP_093118571.1">
    <property type="nucleotide sequence ID" value="NZ_FNWJ01000002.1"/>
</dbReference>
<evidence type="ECO:0000313" key="3">
    <source>
        <dbReference type="Proteomes" id="UP000222056"/>
    </source>
</evidence>
<dbReference type="InterPro" id="IPR053136">
    <property type="entry name" value="UTP_pyrophosphatase-like"/>
</dbReference>
<proteinExistence type="predicted"/>